<dbReference type="Gene3D" id="1.10.510.10">
    <property type="entry name" value="Transferase(Phosphotransferase) domain 1"/>
    <property type="match status" value="1"/>
</dbReference>
<dbReference type="GO" id="GO:0005524">
    <property type="term" value="F:ATP binding"/>
    <property type="evidence" value="ECO:0007669"/>
    <property type="project" value="UniProtKB-KW"/>
</dbReference>
<evidence type="ECO:0000313" key="9">
    <source>
        <dbReference type="Proteomes" id="UP001165135"/>
    </source>
</evidence>
<keyword evidence="2" id="KW-0547">Nucleotide-binding</keyword>
<dbReference type="Pfam" id="PF00069">
    <property type="entry name" value="Pkinase"/>
    <property type="match status" value="1"/>
</dbReference>
<dbReference type="Proteomes" id="UP001165135">
    <property type="component" value="Unassembled WGS sequence"/>
</dbReference>
<dbReference type="PROSITE" id="PS50011">
    <property type="entry name" value="PROTEIN_KINASE_DOM"/>
    <property type="match status" value="1"/>
</dbReference>
<dbReference type="PROSITE" id="PS00108">
    <property type="entry name" value="PROTEIN_KINASE_ST"/>
    <property type="match status" value="1"/>
</dbReference>
<comment type="caution">
    <text evidence="8">The sequence shown here is derived from an EMBL/GenBank/DDBJ whole genome shotgun (WGS) entry which is preliminary data.</text>
</comment>
<keyword evidence="3" id="KW-0418">Kinase</keyword>
<feature type="transmembrane region" description="Helical" evidence="6">
    <location>
        <begin position="343"/>
        <end position="362"/>
    </location>
</feature>
<evidence type="ECO:0000313" key="8">
    <source>
        <dbReference type="EMBL" id="GLY77546.1"/>
    </source>
</evidence>
<accession>A0A9W6RK11</accession>
<dbReference type="SUPFAM" id="SSF56112">
    <property type="entry name" value="Protein kinase-like (PK-like)"/>
    <property type="match status" value="1"/>
</dbReference>
<proteinExistence type="predicted"/>
<evidence type="ECO:0000256" key="5">
    <source>
        <dbReference type="SAM" id="MobiDB-lite"/>
    </source>
</evidence>
<gene>
    <name evidence="8" type="ORF">Airi01_058130</name>
</gene>
<evidence type="ECO:0000256" key="4">
    <source>
        <dbReference type="ARBA" id="ARBA00022840"/>
    </source>
</evidence>
<dbReference type="Gene3D" id="3.30.200.20">
    <property type="entry name" value="Phosphorylase Kinase, domain 1"/>
    <property type="match status" value="1"/>
</dbReference>
<feature type="transmembrane region" description="Helical" evidence="6">
    <location>
        <begin position="463"/>
        <end position="481"/>
    </location>
</feature>
<organism evidence="8 9">
    <name type="scientific">Actinoallomurus iriomotensis</name>
    <dbReference type="NCBI Taxonomy" id="478107"/>
    <lineage>
        <taxon>Bacteria</taxon>
        <taxon>Bacillati</taxon>
        <taxon>Actinomycetota</taxon>
        <taxon>Actinomycetes</taxon>
        <taxon>Streptosporangiales</taxon>
        <taxon>Thermomonosporaceae</taxon>
        <taxon>Actinoallomurus</taxon>
    </lineage>
</organism>
<feature type="transmembrane region" description="Helical" evidence="6">
    <location>
        <begin position="382"/>
        <end position="402"/>
    </location>
</feature>
<dbReference type="RefSeq" id="WP_285627202.1">
    <property type="nucleotide sequence ID" value="NZ_BSTJ01000007.1"/>
</dbReference>
<feature type="region of interest" description="Disordered" evidence="5">
    <location>
        <begin position="278"/>
        <end position="335"/>
    </location>
</feature>
<dbReference type="CDD" id="cd14014">
    <property type="entry name" value="STKc_PknB_like"/>
    <property type="match status" value="1"/>
</dbReference>
<dbReference type="InterPro" id="IPR000719">
    <property type="entry name" value="Prot_kinase_dom"/>
</dbReference>
<keyword evidence="1" id="KW-0808">Transferase</keyword>
<keyword evidence="6" id="KW-0472">Membrane</keyword>
<dbReference type="InterPro" id="IPR011009">
    <property type="entry name" value="Kinase-like_dom_sf"/>
</dbReference>
<evidence type="ECO:0000259" key="7">
    <source>
        <dbReference type="PROSITE" id="PS50011"/>
    </source>
</evidence>
<evidence type="ECO:0000256" key="3">
    <source>
        <dbReference type="ARBA" id="ARBA00022777"/>
    </source>
</evidence>
<dbReference type="EMBL" id="BSTJ01000007">
    <property type="protein sequence ID" value="GLY77546.1"/>
    <property type="molecule type" value="Genomic_DNA"/>
</dbReference>
<keyword evidence="6" id="KW-1133">Transmembrane helix</keyword>
<feature type="domain" description="Protein kinase" evidence="7">
    <location>
        <begin position="16"/>
        <end position="264"/>
    </location>
</feature>
<evidence type="ECO:0000256" key="1">
    <source>
        <dbReference type="ARBA" id="ARBA00022679"/>
    </source>
</evidence>
<dbReference type="PANTHER" id="PTHR43289:SF34">
    <property type="entry name" value="SERINE_THREONINE-PROTEIN KINASE YBDM-RELATED"/>
    <property type="match status" value="1"/>
</dbReference>
<sequence length="484" mass="50257">MPQALRTGDPQKIGDYRLVGLLGEGGQGAVYRGEAPRGEPVAIKLLHARFSGDAKARARFAAELAHARRVAPFCTARVLDADLDGDRPYIVSEFVEGPTLSDVIAGGPPPDGSALERIAIATVTALAAIHEAGVVHRDFKPGNVIMGPDGPRVIDFGIARALDATGTLSSAVVGTPAYMAPEQIAGGAIGPAADIFAWGCAMAFAASGVTLFGQDSIPAVMHRILHEEPDLGRLATPLREIVAACLAKEPDRRPSARQILLRLLGGAESAATPKTLLTEGARISASPPGPRNATRPWPPGDPSSPAYGPTQRAYGPAGQAYGPGQPVAVRDGTPRSHRALTRAMGVAAVVLGVTTLLPWAHVGRRLIGTSVPIDVVGVSGLRTLWGVLILVMAVIAVNLAIIDEFSPRLSAVWAAVPGGVTIVSIAGFVVRRQDLLSKHPNFGLLSVDDLHKMGYALDISLSPGVYAALAAAVVLTALALLSRR</sequence>
<keyword evidence="4" id="KW-0067">ATP-binding</keyword>
<evidence type="ECO:0000256" key="6">
    <source>
        <dbReference type="SAM" id="Phobius"/>
    </source>
</evidence>
<feature type="compositionally biased region" description="Low complexity" evidence="5">
    <location>
        <begin position="313"/>
        <end position="326"/>
    </location>
</feature>
<feature type="transmembrane region" description="Helical" evidence="6">
    <location>
        <begin position="409"/>
        <end position="430"/>
    </location>
</feature>
<protein>
    <recommendedName>
        <fullName evidence="7">Protein kinase domain-containing protein</fullName>
    </recommendedName>
</protein>
<name>A0A9W6RK11_9ACTN</name>
<dbReference type="GO" id="GO:0004674">
    <property type="term" value="F:protein serine/threonine kinase activity"/>
    <property type="evidence" value="ECO:0007669"/>
    <property type="project" value="TreeGrafter"/>
</dbReference>
<dbReference type="PANTHER" id="PTHR43289">
    <property type="entry name" value="MITOGEN-ACTIVATED PROTEIN KINASE KINASE KINASE 20-RELATED"/>
    <property type="match status" value="1"/>
</dbReference>
<reference evidence="8" key="1">
    <citation type="submission" date="2023-03" db="EMBL/GenBank/DDBJ databases">
        <title>Actinoallomurus iriomotensis NBRC 103681.</title>
        <authorList>
            <person name="Ichikawa N."/>
            <person name="Sato H."/>
            <person name="Tonouchi N."/>
        </authorList>
    </citation>
    <scope>NUCLEOTIDE SEQUENCE</scope>
    <source>
        <strain evidence="8">NBRC 103681</strain>
    </source>
</reference>
<feature type="transmembrane region" description="Helical" evidence="6">
    <location>
        <begin position="195"/>
        <end position="213"/>
    </location>
</feature>
<keyword evidence="6" id="KW-0812">Transmembrane</keyword>
<dbReference type="InterPro" id="IPR008271">
    <property type="entry name" value="Ser/Thr_kinase_AS"/>
</dbReference>
<dbReference type="AlphaFoldDB" id="A0A9W6RK11"/>
<evidence type="ECO:0000256" key="2">
    <source>
        <dbReference type="ARBA" id="ARBA00022741"/>
    </source>
</evidence>